<sequence>MSPSAQEMTSAGVSADLPGAHAKRSRKPHRKSRSGCRRCKERRVKCNEEKPTCFNCKRQGTSCVYPDINLTTAHRHDAISPSNPGTPGYGACASGVFFDMKDLALLHHWSTSTTITLSAATWTHHVWTIVVPRIAFQHSYLMHGILAIAALHMAYLTPTSSRDLHIDAAGHYDEAIRGFREAMADINERNCDAMFATSIIIMFYIFAVTSRDDVVSAPKPPPRDLEVLDAKWISMVRGCGAVLSPAYEYVSRGPLKAFLEIGDWEILDPDKNPNEDDERLVALKNIWDSDYGDVNRKEAYSKTLYCLRQTLQWMGDHAMSDSRIYWAGPFIWLHIIPDAYLELLWQRQPPALILFAYFGALVHQLDGFWWAEGWGRKIVGAVDESLGPYWRPRIEWPIQVVGLHRDGM</sequence>
<evidence type="ECO:0000259" key="3">
    <source>
        <dbReference type="PROSITE" id="PS50048"/>
    </source>
</evidence>
<evidence type="ECO:0000313" key="5">
    <source>
        <dbReference type="Proteomes" id="UP001174694"/>
    </source>
</evidence>
<gene>
    <name evidence="4" type="ORF">NKR23_g8681</name>
</gene>
<dbReference type="GO" id="GO:0008270">
    <property type="term" value="F:zinc ion binding"/>
    <property type="evidence" value="ECO:0007669"/>
    <property type="project" value="InterPro"/>
</dbReference>
<accession>A0AA38R8H3</accession>
<evidence type="ECO:0000256" key="2">
    <source>
        <dbReference type="SAM" id="MobiDB-lite"/>
    </source>
</evidence>
<dbReference type="Pfam" id="PF00172">
    <property type="entry name" value="Zn_clus"/>
    <property type="match status" value="1"/>
</dbReference>
<proteinExistence type="predicted"/>
<dbReference type="InterPro" id="IPR053157">
    <property type="entry name" value="Sterol_Uptake_Regulator"/>
</dbReference>
<dbReference type="GO" id="GO:0001228">
    <property type="term" value="F:DNA-binding transcription activator activity, RNA polymerase II-specific"/>
    <property type="evidence" value="ECO:0007669"/>
    <property type="project" value="TreeGrafter"/>
</dbReference>
<feature type="compositionally biased region" description="Basic residues" evidence="2">
    <location>
        <begin position="21"/>
        <end position="34"/>
    </location>
</feature>
<evidence type="ECO:0000313" key="4">
    <source>
        <dbReference type="EMBL" id="KAJ9138158.1"/>
    </source>
</evidence>
<dbReference type="Pfam" id="PF11951">
    <property type="entry name" value="Fungal_trans_2"/>
    <property type="match status" value="1"/>
</dbReference>
<dbReference type="AlphaFoldDB" id="A0AA38R8H3"/>
<feature type="compositionally biased region" description="Polar residues" evidence="2">
    <location>
        <begin position="1"/>
        <end position="12"/>
    </location>
</feature>
<dbReference type="Proteomes" id="UP001174694">
    <property type="component" value="Unassembled WGS sequence"/>
</dbReference>
<dbReference type="InterPro" id="IPR001138">
    <property type="entry name" value="Zn2Cys6_DnaBD"/>
</dbReference>
<evidence type="ECO:0000256" key="1">
    <source>
        <dbReference type="ARBA" id="ARBA00023242"/>
    </source>
</evidence>
<protein>
    <submittedName>
        <fullName evidence="4">Sterol uptake control protein 2</fullName>
    </submittedName>
</protein>
<dbReference type="Gene3D" id="4.10.240.10">
    <property type="entry name" value="Zn(2)-C6 fungal-type DNA-binding domain"/>
    <property type="match status" value="1"/>
</dbReference>
<keyword evidence="1" id="KW-0539">Nucleus</keyword>
<dbReference type="PANTHER" id="PTHR47784:SF5">
    <property type="entry name" value="STEROL UPTAKE CONTROL PROTEIN 2"/>
    <property type="match status" value="1"/>
</dbReference>
<dbReference type="CDD" id="cd00067">
    <property type="entry name" value="GAL4"/>
    <property type="match status" value="1"/>
</dbReference>
<dbReference type="InterPro" id="IPR021858">
    <property type="entry name" value="Fun_TF"/>
</dbReference>
<dbReference type="SUPFAM" id="SSF57701">
    <property type="entry name" value="Zn2/Cys6 DNA-binding domain"/>
    <property type="match status" value="1"/>
</dbReference>
<keyword evidence="5" id="KW-1185">Reference proteome</keyword>
<dbReference type="SMART" id="SM00066">
    <property type="entry name" value="GAL4"/>
    <property type="match status" value="1"/>
</dbReference>
<dbReference type="PROSITE" id="PS00463">
    <property type="entry name" value="ZN2_CY6_FUNGAL_1"/>
    <property type="match status" value="1"/>
</dbReference>
<dbReference type="InterPro" id="IPR036864">
    <property type="entry name" value="Zn2-C6_fun-type_DNA-bd_sf"/>
</dbReference>
<feature type="region of interest" description="Disordered" evidence="2">
    <location>
        <begin position="1"/>
        <end position="34"/>
    </location>
</feature>
<organism evidence="4 5">
    <name type="scientific">Pleurostoma richardsiae</name>
    <dbReference type="NCBI Taxonomy" id="41990"/>
    <lineage>
        <taxon>Eukaryota</taxon>
        <taxon>Fungi</taxon>
        <taxon>Dikarya</taxon>
        <taxon>Ascomycota</taxon>
        <taxon>Pezizomycotina</taxon>
        <taxon>Sordariomycetes</taxon>
        <taxon>Sordariomycetidae</taxon>
        <taxon>Calosphaeriales</taxon>
        <taxon>Pleurostomataceae</taxon>
        <taxon>Pleurostoma</taxon>
    </lineage>
</organism>
<name>A0AA38R8H3_9PEZI</name>
<dbReference type="EMBL" id="JANBVO010000031">
    <property type="protein sequence ID" value="KAJ9138158.1"/>
    <property type="molecule type" value="Genomic_DNA"/>
</dbReference>
<dbReference type="PANTHER" id="PTHR47784">
    <property type="entry name" value="STEROL UPTAKE CONTROL PROTEIN 2"/>
    <property type="match status" value="1"/>
</dbReference>
<comment type="caution">
    <text evidence="4">The sequence shown here is derived from an EMBL/GenBank/DDBJ whole genome shotgun (WGS) entry which is preliminary data.</text>
</comment>
<feature type="domain" description="Zn(2)-C6 fungal-type" evidence="3">
    <location>
        <begin position="35"/>
        <end position="65"/>
    </location>
</feature>
<reference evidence="4" key="1">
    <citation type="submission" date="2022-07" db="EMBL/GenBank/DDBJ databases">
        <title>Fungi with potential for degradation of polypropylene.</title>
        <authorList>
            <person name="Gostincar C."/>
        </authorList>
    </citation>
    <scope>NUCLEOTIDE SEQUENCE</scope>
    <source>
        <strain evidence="4">EXF-13308</strain>
    </source>
</reference>
<dbReference type="PROSITE" id="PS50048">
    <property type="entry name" value="ZN2_CY6_FUNGAL_2"/>
    <property type="match status" value="1"/>
</dbReference>